<dbReference type="GO" id="GO:0000786">
    <property type="term" value="C:nucleosome"/>
    <property type="evidence" value="ECO:0007669"/>
    <property type="project" value="UniProtKB-KW"/>
</dbReference>
<comment type="similarity">
    <text evidence="3">Belongs to the histone H3 family.</text>
</comment>
<dbReference type="CDD" id="cd22911">
    <property type="entry name" value="HFD_H3"/>
    <property type="match status" value="1"/>
</dbReference>
<dbReference type="FunFam" id="1.10.20.10:FF:000085">
    <property type="entry name" value="Histone H3.2"/>
    <property type="match status" value="1"/>
</dbReference>
<evidence type="ECO:0000256" key="7">
    <source>
        <dbReference type="ARBA" id="ARBA00023269"/>
    </source>
</evidence>
<evidence type="ECO:0000256" key="8">
    <source>
        <dbReference type="SAM" id="MobiDB-lite"/>
    </source>
</evidence>
<evidence type="ECO:0000256" key="3">
    <source>
        <dbReference type="ARBA" id="ARBA00010343"/>
    </source>
</evidence>
<dbReference type="Pfam" id="PF00125">
    <property type="entry name" value="Histone"/>
    <property type="match status" value="1"/>
</dbReference>
<evidence type="ECO:0000259" key="9">
    <source>
        <dbReference type="Pfam" id="PF00125"/>
    </source>
</evidence>
<dbReference type="Gene3D" id="1.10.20.10">
    <property type="entry name" value="Histone, subunit A"/>
    <property type="match status" value="1"/>
</dbReference>
<comment type="subcellular location">
    <subcellularLocation>
        <location evidence="2">Chromosome</location>
    </subcellularLocation>
    <subcellularLocation>
        <location evidence="1">Nucleus</location>
    </subcellularLocation>
</comment>
<evidence type="ECO:0000313" key="10">
    <source>
        <dbReference type="EMBL" id="KAK8400598.1"/>
    </source>
</evidence>
<dbReference type="Proteomes" id="UP001487740">
    <property type="component" value="Unassembled WGS sequence"/>
</dbReference>
<dbReference type="EMBL" id="JARAKH010000010">
    <property type="protein sequence ID" value="KAK8400598.1"/>
    <property type="molecule type" value="Genomic_DNA"/>
</dbReference>
<dbReference type="PANTHER" id="PTHR11426">
    <property type="entry name" value="HISTONE H3"/>
    <property type="match status" value="1"/>
</dbReference>
<evidence type="ECO:0000256" key="1">
    <source>
        <dbReference type="ARBA" id="ARBA00004123"/>
    </source>
</evidence>
<dbReference type="GO" id="GO:0005634">
    <property type="term" value="C:nucleus"/>
    <property type="evidence" value="ECO:0007669"/>
    <property type="project" value="UniProtKB-SubCell"/>
</dbReference>
<evidence type="ECO:0000256" key="5">
    <source>
        <dbReference type="ARBA" id="ARBA00023125"/>
    </source>
</evidence>
<feature type="domain" description="Core Histone H2A/H2B/H3" evidence="9">
    <location>
        <begin position="99"/>
        <end position="183"/>
    </location>
</feature>
<keyword evidence="6" id="KW-0539">Nucleus</keyword>
<dbReference type="GO" id="GO:0046982">
    <property type="term" value="F:protein heterodimerization activity"/>
    <property type="evidence" value="ECO:0007669"/>
    <property type="project" value="InterPro"/>
</dbReference>
<dbReference type="SUPFAM" id="SSF47113">
    <property type="entry name" value="Histone-fold"/>
    <property type="match status" value="1"/>
</dbReference>
<dbReference type="GO" id="GO:0003677">
    <property type="term" value="F:DNA binding"/>
    <property type="evidence" value="ECO:0007669"/>
    <property type="project" value="UniProtKB-KW"/>
</dbReference>
<keyword evidence="11" id="KW-1185">Reference proteome</keyword>
<keyword evidence="7" id="KW-0544">Nucleosome core</keyword>
<evidence type="ECO:0000256" key="4">
    <source>
        <dbReference type="ARBA" id="ARBA00022454"/>
    </source>
</evidence>
<gene>
    <name evidence="10" type="ORF">O3P69_003340</name>
</gene>
<evidence type="ECO:0000256" key="6">
    <source>
        <dbReference type="ARBA" id="ARBA00023242"/>
    </source>
</evidence>
<comment type="caution">
    <text evidence="10">The sequence shown here is derived from an EMBL/GenBank/DDBJ whole genome shotgun (WGS) entry which is preliminary data.</text>
</comment>
<protein>
    <recommendedName>
        <fullName evidence="9">Core Histone H2A/H2B/H3 domain-containing protein</fullName>
    </recommendedName>
</protein>
<feature type="region of interest" description="Disordered" evidence="8">
    <location>
        <begin position="14"/>
        <end position="39"/>
    </location>
</feature>
<feature type="region of interest" description="Disordered" evidence="8">
    <location>
        <begin position="53"/>
        <end position="95"/>
    </location>
</feature>
<name>A0AAW0UMZ1_SCYPA</name>
<accession>A0AAW0UMZ1</accession>
<dbReference type="GO" id="GO:0030527">
    <property type="term" value="F:structural constituent of chromatin"/>
    <property type="evidence" value="ECO:0007669"/>
    <property type="project" value="InterPro"/>
</dbReference>
<dbReference type="PRINTS" id="PR00622">
    <property type="entry name" value="HISTONEH3"/>
</dbReference>
<dbReference type="SMART" id="SM00428">
    <property type="entry name" value="H3"/>
    <property type="match status" value="1"/>
</dbReference>
<dbReference type="InterPro" id="IPR009072">
    <property type="entry name" value="Histone-fold"/>
</dbReference>
<evidence type="ECO:0000256" key="2">
    <source>
        <dbReference type="ARBA" id="ARBA00004286"/>
    </source>
</evidence>
<keyword evidence="4" id="KW-0158">Chromosome</keyword>
<sequence>MSTIITRSRALMVTSTPKRGTRLPEESLPLPSPLQPPSTAVEITKRRARIVTSTPKRDARLPEESLPLPSTAVEITKKTDSKSASKGGSTPARKLRCRPGTVALREIRHYQSTWNTLIPKLPFSRLVREILADLNRDLRIQSLALEALQESADVFLIGLLGRANMCCIHAHRVTIMPSDMKLVQEVREDYM</sequence>
<dbReference type="AlphaFoldDB" id="A0AAW0UMZ1"/>
<reference evidence="10 11" key="1">
    <citation type="submission" date="2023-03" db="EMBL/GenBank/DDBJ databases">
        <title>High-quality genome of Scylla paramamosain provides insights in environmental adaptation.</title>
        <authorList>
            <person name="Zhang L."/>
        </authorList>
    </citation>
    <scope>NUCLEOTIDE SEQUENCE [LARGE SCALE GENOMIC DNA]</scope>
    <source>
        <strain evidence="10">LZ_2023a</strain>
        <tissue evidence="10">Muscle</tissue>
    </source>
</reference>
<evidence type="ECO:0000313" key="11">
    <source>
        <dbReference type="Proteomes" id="UP001487740"/>
    </source>
</evidence>
<keyword evidence="5" id="KW-0238">DNA-binding</keyword>
<dbReference type="InterPro" id="IPR007125">
    <property type="entry name" value="H2A/H2B/H3"/>
</dbReference>
<proteinExistence type="inferred from homology"/>
<dbReference type="InterPro" id="IPR000164">
    <property type="entry name" value="Histone_H3/CENP-A"/>
</dbReference>
<dbReference type="PROSITE" id="PS00959">
    <property type="entry name" value="HISTONE_H3_2"/>
    <property type="match status" value="1"/>
</dbReference>
<organism evidence="10 11">
    <name type="scientific">Scylla paramamosain</name>
    <name type="common">Mud crab</name>
    <dbReference type="NCBI Taxonomy" id="85552"/>
    <lineage>
        <taxon>Eukaryota</taxon>
        <taxon>Metazoa</taxon>
        <taxon>Ecdysozoa</taxon>
        <taxon>Arthropoda</taxon>
        <taxon>Crustacea</taxon>
        <taxon>Multicrustacea</taxon>
        <taxon>Malacostraca</taxon>
        <taxon>Eumalacostraca</taxon>
        <taxon>Eucarida</taxon>
        <taxon>Decapoda</taxon>
        <taxon>Pleocyemata</taxon>
        <taxon>Brachyura</taxon>
        <taxon>Eubrachyura</taxon>
        <taxon>Portunoidea</taxon>
        <taxon>Portunidae</taxon>
        <taxon>Portuninae</taxon>
        <taxon>Scylla</taxon>
    </lineage>
</organism>